<dbReference type="InterPro" id="IPR049806">
    <property type="entry name" value="MasK-like_C"/>
</dbReference>
<comment type="caution">
    <text evidence="2">The sequence shown here is derived from an EMBL/GenBank/DDBJ whole genome shotgun (WGS) entry which is preliminary data.</text>
</comment>
<reference evidence="2 3" key="1">
    <citation type="submission" date="2007-06" db="EMBL/GenBank/DDBJ databases">
        <authorList>
            <person name="Shimkets L."/>
            <person name="Ferriera S."/>
            <person name="Johnson J."/>
            <person name="Kravitz S."/>
            <person name="Beeson K."/>
            <person name="Sutton G."/>
            <person name="Rogers Y.-H."/>
            <person name="Friedman R."/>
            <person name="Frazier M."/>
            <person name="Venter J.C."/>
        </authorList>
    </citation>
    <scope>NUCLEOTIDE SEQUENCE [LARGE SCALE GENOMIC DNA]</scope>
    <source>
        <strain evidence="2 3">SIR-1</strain>
    </source>
</reference>
<feature type="signal peptide" evidence="1">
    <location>
        <begin position="1"/>
        <end position="21"/>
    </location>
</feature>
<feature type="chain" id="PRO_5002697217" description="TonB C-terminal domain-containing protein" evidence="1">
    <location>
        <begin position="22"/>
        <end position="116"/>
    </location>
</feature>
<protein>
    <recommendedName>
        <fullName evidence="4">TonB C-terminal domain-containing protein</fullName>
    </recommendedName>
</protein>
<keyword evidence="1" id="KW-0732">Signal</keyword>
<evidence type="ECO:0000313" key="2">
    <source>
        <dbReference type="EMBL" id="EDM81496.1"/>
    </source>
</evidence>
<keyword evidence="3" id="KW-1185">Reference proteome</keyword>
<dbReference type="Proteomes" id="UP000005801">
    <property type="component" value="Unassembled WGS sequence"/>
</dbReference>
<dbReference type="NCBIfam" id="NF033768">
    <property type="entry name" value="myxo_SS_tail"/>
    <property type="match status" value="1"/>
</dbReference>
<evidence type="ECO:0008006" key="4">
    <source>
        <dbReference type="Google" id="ProtNLM"/>
    </source>
</evidence>
<dbReference type="OrthoDB" id="5520553at2"/>
<dbReference type="AlphaFoldDB" id="A6FYB7"/>
<accession>A6FYB7</accession>
<sequence>MRARQCLCAAGLVLLAGCAHGSSSSAKASARQAVVEAKLPELQSCWSELPADQRTRAGSLLFAVDIRRNGAVDWVTLEVDELGVPALSACAVRRIKRWRFPEDRRQTIQFGVGFAP</sequence>
<dbReference type="STRING" id="391625.PPSIR1_39935"/>
<dbReference type="EMBL" id="ABCS01000003">
    <property type="protein sequence ID" value="EDM81496.1"/>
    <property type="molecule type" value="Genomic_DNA"/>
</dbReference>
<evidence type="ECO:0000313" key="3">
    <source>
        <dbReference type="Proteomes" id="UP000005801"/>
    </source>
</evidence>
<organism evidence="2 3">
    <name type="scientific">Plesiocystis pacifica SIR-1</name>
    <dbReference type="NCBI Taxonomy" id="391625"/>
    <lineage>
        <taxon>Bacteria</taxon>
        <taxon>Pseudomonadati</taxon>
        <taxon>Myxococcota</taxon>
        <taxon>Polyangia</taxon>
        <taxon>Nannocystales</taxon>
        <taxon>Nannocystaceae</taxon>
        <taxon>Plesiocystis</taxon>
    </lineage>
</organism>
<proteinExistence type="predicted"/>
<gene>
    <name evidence="2" type="ORF">PPSIR1_39935</name>
</gene>
<dbReference type="RefSeq" id="WP_006969466.1">
    <property type="nucleotide sequence ID" value="NZ_ABCS01000003.1"/>
</dbReference>
<evidence type="ECO:0000256" key="1">
    <source>
        <dbReference type="SAM" id="SignalP"/>
    </source>
</evidence>
<dbReference type="PROSITE" id="PS51257">
    <property type="entry name" value="PROKAR_LIPOPROTEIN"/>
    <property type="match status" value="1"/>
</dbReference>
<name>A6FYB7_9BACT</name>